<reference evidence="1" key="2">
    <citation type="journal article" date="2021" name="Genome Biol. Evol.">
        <title>Developing a high-quality reference genome for a parasitic bivalve with doubly uniparental inheritance (Bivalvia: Unionida).</title>
        <authorList>
            <person name="Smith C.H."/>
        </authorList>
    </citation>
    <scope>NUCLEOTIDE SEQUENCE</scope>
    <source>
        <strain evidence="1">CHS0354</strain>
        <tissue evidence="1">Mantle</tissue>
    </source>
</reference>
<gene>
    <name evidence="1" type="ORF">CHS0354_015789</name>
</gene>
<protein>
    <submittedName>
        <fullName evidence="1">Uncharacterized protein</fullName>
    </submittedName>
</protein>
<evidence type="ECO:0000313" key="1">
    <source>
        <dbReference type="EMBL" id="KAK3577751.1"/>
    </source>
</evidence>
<reference evidence="1" key="1">
    <citation type="journal article" date="2021" name="Genome Biol. Evol.">
        <title>A High-Quality Reference Genome for a Parasitic Bivalve with Doubly Uniparental Inheritance (Bivalvia: Unionida).</title>
        <authorList>
            <person name="Smith C.H."/>
        </authorList>
    </citation>
    <scope>NUCLEOTIDE SEQUENCE</scope>
    <source>
        <strain evidence="1">CHS0354</strain>
    </source>
</reference>
<organism evidence="1 2">
    <name type="scientific">Potamilus streckersoni</name>
    <dbReference type="NCBI Taxonomy" id="2493646"/>
    <lineage>
        <taxon>Eukaryota</taxon>
        <taxon>Metazoa</taxon>
        <taxon>Spiralia</taxon>
        <taxon>Lophotrochozoa</taxon>
        <taxon>Mollusca</taxon>
        <taxon>Bivalvia</taxon>
        <taxon>Autobranchia</taxon>
        <taxon>Heteroconchia</taxon>
        <taxon>Palaeoheterodonta</taxon>
        <taxon>Unionida</taxon>
        <taxon>Unionoidea</taxon>
        <taxon>Unionidae</taxon>
        <taxon>Ambleminae</taxon>
        <taxon>Lampsilini</taxon>
        <taxon>Potamilus</taxon>
    </lineage>
</organism>
<accession>A0AAE0RQC9</accession>
<name>A0AAE0RQC9_9BIVA</name>
<proteinExistence type="predicted"/>
<dbReference type="AlphaFoldDB" id="A0AAE0RQC9"/>
<dbReference type="Proteomes" id="UP001195483">
    <property type="component" value="Unassembled WGS sequence"/>
</dbReference>
<keyword evidence="2" id="KW-1185">Reference proteome</keyword>
<sequence length="126" mass="14370">MGFALPDLECQMMNLLKQILHIGIFIRKFRRYVNILQEMLEHANRDSNKALYPDTRSHKGSDIVIGLARTASSTSGTFYVINTDLNTSPCLNWMLIFDSTLIDDGKKKLDKSRVVEAIWNIPIPSK</sequence>
<evidence type="ECO:0000313" key="2">
    <source>
        <dbReference type="Proteomes" id="UP001195483"/>
    </source>
</evidence>
<comment type="caution">
    <text evidence="1">The sequence shown here is derived from an EMBL/GenBank/DDBJ whole genome shotgun (WGS) entry which is preliminary data.</text>
</comment>
<dbReference type="EMBL" id="JAEAOA010000983">
    <property type="protein sequence ID" value="KAK3577751.1"/>
    <property type="molecule type" value="Genomic_DNA"/>
</dbReference>
<reference evidence="1" key="3">
    <citation type="submission" date="2023-05" db="EMBL/GenBank/DDBJ databases">
        <authorList>
            <person name="Smith C.H."/>
        </authorList>
    </citation>
    <scope>NUCLEOTIDE SEQUENCE</scope>
    <source>
        <strain evidence="1">CHS0354</strain>
        <tissue evidence="1">Mantle</tissue>
    </source>
</reference>